<organism evidence="1 2">
    <name type="scientific">Mesorhizobium australicum</name>
    <dbReference type="NCBI Taxonomy" id="536018"/>
    <lineage>
        <taxon>Bacteria</taxon>
        <taxon>Pseudomonadati</taxon>
        <taxon>Pseudomonadota</taxon>
        <taxon>Alphaproteobacteria</taxon>
        <taxon>Hyphomicrobiales</taxon>
        <taxon>Phyllobacteriaceae</taxon>
        <taxon>Mesorhizobium</taxon>
    </lineage>
</organism>
<dbReference type="Pfam" id="PF10706">
    <property type="entry name" value="Aminoglyc_resit"/>
    <property type="match status" value="1"/>
</dbReference>
<dbReference type="EMBL" id="FXBL01000004">
    <property type="protein sequence ID" value="SMH57295.1"/>
    <property type="molecule type" value="Genomic_DNA"/>
</dbReference>
<proteinExistence type="predicted"/>
<accession>A0A1X7PZM4</accession>
<dbReference type="Proteomes" id="UP000193083">
    <property type="component" value="Unassembled WGS sequence"/>
</dbReference>
<dbReference type="AlphaFoldDB" id="A0A1X7PZM4"/>
<keyword evidence="2" id="KW-1185">Reference proteome</keyword>
<dbReference type="OrthoDB" id="9800567at2"/>
<gene>
    <name evidence="1" type="ORF">SAMN02982922_5735</name>
</gene>
<evidence type="ECO:0008006" key="3">
    <source>
        <dbReference type="Google" id="ProtNLM"/>
    </source>
</evidence>
<name>A0A1X7PZM4_9HYPH</name>
<dbReference type="SUPFAM" id="SSF81301">
    <property type="entry name" value="Nucleotidyltransferase"/>
    <property type="match status" value="1"/>
</dbReference>
<dbReference type="InterPro" id="IPR043519">
    <property type="entry name" value="NT_sf"/>
</dbReference>
<evidence type="ECO:0000313" key="1">
    <source>
        <dbReference type="EMBL" id="SMH57295.1"/>
    </source>
</evidence>
<dbReference type="InterPro" id="IPR019646">
    <property type="entry name" value="Aminoglyc_AdlTrfase"/>
</dbReference>
<dbReference type="RefSeq" id="WP_085467293.1">
    <property type="nucleotide sequence ID" value="NZ_FXBL01000004.1"/>
</dbReference>
<evidence type="ECO:0000313" key="2">
    <source>
        <dbReference type="Proteomes" id="UP000193083"/>
    </source>
</evidence>
<protein>
    <recommendedName>
        <fullName evidence="3">Aminoglycoside-2''-adenylyltransferase</fullName>
    </recommendedName>
</protein>
<dbReference type="Gene3D" id="3.30.460.40">
    <property type="match status" value="1"/>
</dbReference>
<reference evidence="1 2" key="1">
    <citation type="submission" date="2017-04" db="EMBL/GenBank/DDBJ databases">
        <authorList>
            <person name="Afonso C.L."/>
            <person name="Miller P.J."/>
            <person name="Scott M.A."/>
            <person name="Spackman E."/>
            <person name="Goraichik I."/>
            <person name="Dimitrov K.M."/>
            <person name="Suarez D.L."/>
            <person name="Swayne D.E."/>
        </authorList>
    </citation>
    <scope>NUCLEOTIDE SEQUENCE [LARGE SCALE GENOMIC DNA]</scope>
    <source>
        <strain evidence="1 2">B5P</strain>
    </source>
</reference>
<sequence>MRAALPDDAWNAWHPAELAGRLAGVERPWCVVGGWALDLWLGEQTREHEDIEFTVLREDLPLFRAALSGMAFFTAHDGVVASLPADMEPAEDVFQIWCQEPTERCWRADMMIEPGTPATWVYKRDRTITRPRAEMVGVTGDGIPYLKPAGVLLFKAKHQRAKDEADFERALPKMAKEERLWLAQCLTRLHPRHDWLAAL</sequence>